<evidence type="ECO:0000313" key="1">
    <source>
        <dbReference type="EMBL" id="CAD8117096.1"/>
    </source>
</evidence>
<dbReference type="EMBL" id="CAJJDM010000197">
    <property type="protein sequence ID" value="CAD8117096.1"/>
    <property type="molecule type" value="Genomic_DNA"/>
</dbReference>
<evidence type="ECO:0000313" key="2">
    <source>
        <dbReference type="Proteomes" id="UP000688137"/>
    </source>
</evidence>
<gene>
    <name evidence="1" type="ORF">PPRIM_AZ9-3.1.T1880005</name>
</gene>
<name>A0A8S1QNG7_PARPR</name>
<accession>A0A8S1QNG7</accession>
<reference evidence="1" key="1">
    <citation type="submission" date="2021-01" db="EMBL/GenBank/DDBJ databases">
        <authorList>
            <consortium name="Genoscope - CEA"/>
            <person name="William W."/>
        </authorList>
    </citation>
    <scope>NUCLEOTIDE SEQUENCE</scope>
</reference>
<dbReference type="OMA" id="IRNQISC"/>
<protein>
    <submittedName>
        <fullName evidence="1">Uncharacterized protein</fullName>
    </submittedName>
</protein>
<keyword evidence="2" id="KW-1185">Reference proteome</keyword>
<organism evidence="1 2">
    <name type="scientific">Paramecium primaurelia</name>
    <dbReference type="NCBI Taxonomy" id="5886"/>
    <lineage>
        <taxon>Eukaryota</taxon>
        <taxon>Sar</taxon>
        <taxon>Alveolata</taxon>
        <taxon>Ciliophora</taxon>
        <taxon>Intramacronucleata</taxon>
        <taxon>Oligohymenophorea</taxon>
        <taxon>Peniculida</taxon>
        <taxon>Parameciidae</taxon>
        <taxon>Paramecium</taxon>
    </lineage>
</organism>
<dbReference type="AlphaFoldDB" id="A0A8S1QNG7"/>
<comment type="caution">
    <text evidence="1">The sequence shown here is derived from an EMBL/GenBank/DDBJ whole genome shotgun (WGS) entry which is preliminary data.</text>
</comment>
<sequence length="101" mass="12146">MNCTYHIRNQISCIYIAPHKCLCQRKLCAQCLQEHEIDVKHAVPINIFKKMVLNKLKEYKLDETSELNKQRMNVKSMLSQTQSMLKKIWENYKNRLNKFMI</sequence>
<proteinExistence type="predicted"/>
<dbReference type="Proteomes" id="UP000688137">
    <property type="component" value="Unassembled WGS sequence"/>
</dbReference>